<dbReference type="STRING" id="1314785.A0A165DCQ4"/>
<gene>
    <name evidence="1" type="ORF">LAESUDRAFT_657584</name>
</gene>
<evidence type="ECO:0008006" key="3">
    <source>
        <dbReference type="Google" id="ProtNLM"/>
    </source>
</evidence>
<dbReference type="PANTHER" id="PTHR28180:SF2">
    <property type="entry name" value="PEROXISOMAL PROTEIN 2"/>
    <property type="match status" value="1"/>
</dbReference>
<dbReference type="Proteomes" id="UP000076871">
    <property type="component" value="Unassembled WGS sequence"/>
</dbReference>
<dbReference type="EMBL" id="KV427635">
    <property type="protein sequence ID" value="KZT04570.1"/>
    <property type="molecule type" value="Genomic_DNA"/>
</dbReference>
<dbReference type="PANTHER" id="PTHR28180">
    <property type="entry name" value="CONSERVED MITOCHONDRIAL PROTEIN-RELATED"/>
    <property type="match status" value="1"/>
</dbReference>
<dbReference type="InterPro" id="IPR052999">
    <property type="entry name" value="PTS1_Protein"/>
</dbReference>
<organism evidence="1 2">
    <name type="scientific">Laetiporus sulphureus 93-53</name>
    <dbReference type="NCBI Taxonomy" id="1314785"/>
    <lineage>
        <taxon>Eukaryota</taxon>
        <taxon>Fungi</taxon>
        <taxon>Dikarya</taxon>
        <taxon>Basidiomycota</taxon>
        <taxon>Agaricomycotina</taxon>
        <taxon>Agaricomycetes</taxon>
        <taxon>Polyporales</taxon>
        <taxon>Laetiporus</taxon>
    </lineage>
</organism>
<proteinExistence type="predicted"/>
<dbReference type="Gene3D" id="1.20.1290.10">
    <property type="entry name" value="AhpD-like"/>
    <property type="match status" value="1"/>
</dbReference>
<name>A0A165DCQ4_9APHY</name>
<dbReference type="InParanoid" id="A0A165DCQ4"/>
<dbReference type="SUPFAM" id="SSF69118">
    <property type="entry name" value="AhpD-like"/>
    <property type="match status" value="1"/>
</dbReference>
<protein>
    <recommendedName>
        <fullName evidence="3">Carboxymuconolactone decarboxylase-like domain-containing protein</fullName>
    </recommendedName>
</protein>
<sequence>MATIASQTFLRQLKSIFPSPTLTTPDAVIAQPWYLVAAVAFSASRKPEAVPVVYEFALNELRLVQTAEPPERAHEQQMRLTSKVREAILQSGLLSGFPRVIESLIALQKVTPENLRSTQVLRNSTQTVEQYAKDGEKLFRSMYRETADPVQSLLDSAYLDLGWWCNTVGYGITYGGTDVLTQVETTYAIVAALIAVDAPRQVGWHLANAQHGGATREEAKAVREIAMKVAEQAGVKWQDGVPDVE</sequence>
<reference evidence="1 2" key="1">
    <citation type="journal article" date="2016" name="Mol. Biol. Evol.">
        <title>Comparative Genomics of Early-Diverging Mushroom-Forming Fungi Provides Insights into the Origins of Lignocellulose Decay Capabilities.</title>
        <authorList>
            <person name="Nagy L.G."/>
            <person name="Riley R."/>
            <person name="Tritt A."/>
            <person name="Adam C."/>
            <person name="Daum C."/>
            <person name="Floudas D."/>
            <person name="Sun H."/>
            <person name="Yadav J.S."/>
            <person name="Pangilinan J."/>
            <person name="Larsson K.H."/>
            <person name="Matsuura K."/>
            <person name="Barry K."/>
            <person name="Labutti K."/>
            <person name="Kuo R."/>
            <person name="Ohm R.A."/>
            <person name="Bhattacharya S.S."/>
            <person name="Shirouzu T."/>
            <person name="Yoshinaga Y."/>
            <person name="Martin F.M."/>
            <person name="Grigoriev I.V."/>
            <person name="Hibbett D.S."/>
        </authorList>
    </citation>
    <scope>NUCLEOTIDE SEQUENCE [LARGE SCALE GENOMIC DNA]</scope>
    <source>
        <strain evidence="1 2">93-53</strain>
    </source>
</reference>
<evidence type="ECO:0000313" key="1">
    <source>
        <dbReference type="EMBL" id="KZT04570.1"/>
    </source>
</evidence>
<dbReference type="AlphaFoldDB" id="A0A165DCQ4"/>
<evidence type="ECO:0000313" key="2">
    <source>
        <dbReference type="Proteomes" id="UP000076871"/>
    </source>
</evidence>
<dbReference type="RefSeq" id="XP_040762310.1">
    <property type="nucleotide sequence ID" value="XM_040904698.1"/>
</dbReference>
<dbReference type="InterPro" id="IPR029032">
    <property type="entry name" value="AhpD-like"/>
</dbReference>
<dbReference type="OrthoDB" id="5537330at2759"/>
<keyword evidence="2" id="KW-1185">Reference proteome</keyword>
<accession>A0A165DCQ4</accession>
<dbReference type="GeneID" id="63821728"/>